<dbReference type="EMBL" id="DVOD01000035">
    <property type="protein sequence ID" value="HIU92498.1"/>
    <property type="molecule type" value="Genomic_DNA"/>
</dbReference>
<dbReference type="InterPro" id="IPR000424">
    <property type="entry name" value="Primosome_PriB/ssb"/>
</dbReference>
<reference evidence="4" key="1">
    <citation type="submission" date="2020-10" db="EMBL/GenBank/DDBJ databases">
        <authorList>
            <person name="Gilroy R."/>
        </authorList>
    </citation>
    <scope>NUCLEOTIDE SEQUENCE</scope>
    <source>
        <strain evidence="4">CHK154-7741</strain>
    </source>
</reference>
<dbReference type="Proteomes" id="UP000886748">
    <property type="component" value="Unassembled WGS sequence"/>
</dbReference>
<dbReference type="GO" id="GO:0009295">
    <property type="term" value="C:nucleoid"/>
    <property type="evidence" value="ECO:0007669"/>
    <property type="project" value="TreeGrafter"/>
</dbReference>
<comment type="caution">
    <text evidence="4">The sequence shown here is derived from an EMBL/GenBank/DDBJ whole genome shotgun (WGS) entry which is preliminary data.</text>
</comment>
<dbReference type="InterPro" id="IPR011344">
    <property type="entry name" value="ssDNA-bd"/>
</dbReference>
<dbReference type="PANTHER" id="PTHR10302">
    <property type="entry name" value="SINGLE-STRANDED DNA-BINDING PROTEIN"/>
    <property type="match status" value="1"/>
</dbReference>
<proteinExistence type="inferred from homology"/>
<evidence type="ECO:0000313" key="5">
    <source>
        <dbReference type="Proteomes" id="UP000886748"/>
    </source>
</evidence>
<dbReference type="NCBIfam" id="TIGR00621">
    <property type="entry name" value="ssb"/>
    <property type="match status" value="1"/>
</dbReference>
<dbReference type="AlphaFoldDB" id="A0A9D1SQX7"/>
<dbReference type="GO" id="GO:0006260">
    <property type="term" value="P:DNA replication"/>
    <property type="evidence" value="ECO:0007669"/>
    <property type="project" value="InterPro"/>
</dbReference>
<dbReference type="GO" id="GO:0003697">
    <property type="term" value="F:single-stranded DNA binding"/>
    <property type="evidence" value="ECO:0007669"/>
    <property type="project" value="UniProtKB-UniRule"/>
</dbReference>
<protein>
    <recommendedName>
        <fullName evidence="2 3">Single-stranded DNA-binding protein</fullName>
        <shortName evidence="2">SSB</shortName>
    </recommendedName>
</protein>
<evidence type="ECO:0000256" key="3">
    <source>
        <dbReference type="PIRNR" id="PIRNR002070"/>
    </source>
</evidence>
<evidence type="ECO:0000256" key="1">
    <source>
        <dbReference type="ARBA" id="ARBA00023125"/>
    </source>
</evidence>
<reference evidence="4" key="2">
    <citation type="journal article" date="2021" name="PeerJ">
        <title>Extensive microbial diversity within the chicken gut microbiome revealed by metagenomics and culture.</title>
        <authorList>
            <person name="Gilroy R."/>
            <person name="Ravi A."/>
            <person name="Getino M."/>
            <person name="Pursley I."/>
            <person name="Horton D.L."/>
            <person name="Alikhan N.F."/>
            <person name="Baker D."/>
            <person name="Gharbi K."/>
            <person name="Hall N."/>
            <person name="Watson M."/>
            <person name="Adriaenssens E.M."/>
            <person name="Foster-Nyarko E."/>
            <person name="Jarju S."/>
            <person name="Secka A."/>
            <person name="Antonio M."/>
            <person name="Oren A."/>
            <person name="Chaudhuri R.R."/>
            <person name="La Ragione R."/>
            <person name="Hildebrand F."/>
            <person name="Pallen M.J."/>
        </authorList>
    </citation>
    <scope>NUCLEOTIDE SEQUENCE</scope>
    <source>
        <strain evidence="4">CHK154-7741</strain>
    </source>
</reference>
<keyword evidence="1 2" id="KW-0238">DNA-binding</keyword>
<dbReference type="InterPro" id="IPR012340">
    <property type="entry name" value="NA-bd_OB-fold"/>
</dbReference>
<comment type="subunit">
    <text evidence="2">Homotetramer.</text>
</comment>
<dbReference type="PIRSF" id="PIRSF002070">
    <property type="entry name" value="SSB"/>
    <property type="match status" value="1"/>
</dbReference>
<organism evidence="4 5">
    <name type="scientific">Candidatus Limenecus avicola</name>
    <dbReference type="NCBI Taxonomy" id="2840847"/>
    <lineage>
        <taxon>Bacteria</taxon>
        <taxon>Bacillati</taxon>
        <taxon>Bacillota</taxon>
        <taxon>Clostridia</taxon>
        <taxon>Eubacteriales</taxon>
        <taxon>Clostridiaceae</taxon>
        <taxon>Clostridiaceae incertae sedis</taxon>
        <taxon>Candidatus Limenecus</taxon>
    </lineage>
</organism>
<evidence type="ECO:0000313" key="4">
    <source>
        <dbReference type="EMBL" id="HIU92498.1"/>
    </source>
</evidence>
<dbReference type="Pfam" id="PF00436">
    <property type="entry name" value="SSB"/>
    <property type="match status" value="1"/>
</dbReference>
<accession>A0A9D1SQX7</accession>
<dbReference type="SUPFAM" id="SSF50249">
    <property type="entry name" value="Nucleic acid-binding proteins"/>
    <property type="match status" value="1"/>
</dbReference>
<dbReference type="HAMAP" id="MF_00984">
    <property type="entry name" value="SSB"/>
    <property type="match status" value="1"/>
</dbReference>
<dbReference type="CDD" id="cd04496">
    <property type="entry name" value="SSB_OBF"/>
    <property type="match status" value="1"/>
</dbReference>
<dbReference type="PANTHER" id="PTHR10302:SF0">
    <property type="entry name" value="SINGLE-STRANDED DNA-BINDING PROTEIN, MITOCHONDRIAL"/>
    <property type="match status" value="1"/>
</dbReference>
<dbReference type="PROSITE" id="PS50935">
    <property type="entry name" value="SSB"/>
    <property type="match status" value="1"/>
</dbReference>
<comment type="caution">
    <text evidence="2">Lacks conserved residue(s) required for the propagation of feature annotation.</text>
</comment>
<gene>
    <name evidence="4" type="primary">ssb</name>
    <name evidence="4" type="ORF">IAD26_05120</name>
</gene>
<dbReference type="Gene3D" id="2.40.50.140">
    <property type="entry name" value="Nucleic acid-binding proteins"/>
    <property type="match status" value="1"/>
</dbReference>
<name>A0A9D1SQX7_9CLOT</name>
<sequence>MINSVVLVGRAGQDPEMKYFESGKVKTTFSVAVSRWDSKTKAEVTDWFNVELWDKLAEVAGEYVKKGKLVAIDGRLASSKWNDASGSQKERFFVRASNLRLLSAGKADQQQ</sequence>
<evidence type="ECO:0000256" key="2">
    <source>
        <dbReference type="HAMAP-Rule" id="MF_00984"/>
    </source>
</evidence>